<dbReference type="PANTHER" id="PTHR11835">
    <property type="entry name" value="DECARBOXYLATING DEHYDROGENASES-ISOCITRATE, ISOPROPYLMALATE, TARTRATE"/>
    <property type="match status" value="1"/>
</dbReference>
<gene>
    <name evidence="8" type="ORF">Dbus_chr2Rg1472</name>
</gene>
<evidence type="ECO:0000313" key="8">
    <source>
        <dbReference type="EMBL" id="ALC41893.1"/>
    </source>
</evidence>
<evidence type="ECO:0000259" key="7">
    <source>
        <dbReference type="SMART" id="SM01329"/>
    </source>
</evidence>
<dbReference type="InterPro" id="IPR024084">
    <property type="entry name" value="IsoPropMal-DH-like_dom"/>
</dbReference>
<protein>
    <recommendedName>
        <fullName evidence="2">isocitrate dehydrogenase (NAD(+))</fullName>
        <ecNumber evidence="2">1.1.1.41</ecNumber>
    </recommendedName>
    <alternativeName>
        <fullName evidence="6">Isocitric dehydrogenase subunit alpha</fullName>
    </alternativeName>
    <alternativeName>
        <fullName evidence="5">NAD(+)-specific ICDH subunit alpha</fullName>
    </alternativeName>
</protein>
<keyword evidence="9" id="KW-1185">Reference proteome</keyword>
<dbReference type="Pfam" id="PF00180">
    <property type="entry name" value="Iso_dh"/>
    <property type="match status" value="1"/>
</dbReference>
<dbReference type="EC" id="1.1.1.41" evidence="2"/>
<dbReference type="OrthoDB" id="7882037at2759"/>
<dbReference type="AlphaFoldDB" id="A0A0M3QV75"/>
<evidence type="ECO:0000256" key="5">
    <source>
        <dbReference type="ARBA" id="ARBA00042642"/>
    </source>
</evidence>
<evidence type="ECO:0000256" key="3">
    <source>
        <dbReference type="ARBA" id="ARBA00022532"/>
    </source>
</evidence>
<dbReference type="SUPFAM" id="SSF53659">
    <property type="entry name" value="Isocitrate/Isopropylmalate dehydrogenase-like"/>
    <property type="match status" value="1"/>
</dbReference>
<dbReference type="GO" id="GO:0005739">
    <property type="term" value="C:mitochondrion"/>
    <property type="evidence" value="ECO:0007669"/>
    <property type="project" value="TreeGrafter"/>
</dbReference>
<keyword evidence="3" id="KW-0816">Tricarboxylic acid cycle</keyword>
<evidence type="ECO:0000256" key="4">
    <source>
        <dbReference type="ARBA" id="ARBA00023002"/>
    </source>
</evidence>
<dbReference type="STRING" id="30019.A0A0M3QV75"/>
<dbReference type="PANTHER" id="PTHR11835:SF34">
    <property type="entry name" value="ISOCITRATE DEHYDROGENASE [NAD] SUBUNIT ALPHA, MITOCHONDRIAL"/>
    <property type="match status" value="1"/>
</dbReference>
<evidence type="ECO:0000256" key="1">
    <source>
        <dbReference type="ARBA" id="ARBA00007769"/>
    </source>
</evidence>
<dbReference type="SMR" id="A0A0M3QV75"/>
<evidence type="ECO:0000313" key="9">
    <source>
        <dbReference type="Proteomes" id="UP000494163"/>
    </source>
</evidence>
<dbReference type="Gene3D" id="3.40.718.10">
    <property type="entry name" value="Isopropylmalate Dehydrogenase"/>
    <property type="match status" value="1"/>
</dbReference>
<feature type="domain" description="Isopropylmalate dehydrogenase-like" evidence="7">
    <location>
        <begin position="56"/>
        <end position="373"/>
    </location>
</feature>
<keyword evidence="4" id="KW-0560">Oxidoreductase</keyword>
<evidence type="ECO:0000256" key="2">
    <source>
        <dbReference type="ARBA" id="ARBA00013012"/>
    </source>
</evidence>
<proteinExistence type="inferred from homology"/>
<reference evidence="8 9" key="1">
    <citation type="submission" date="2015-08" db="EMBL/GenBank/DDBJ databases">
        <title>Ancestral chromatin configuration constrains chromatin evolution on differentiating sex chromosomes in Drosophila.</title>
        <authorList>
            <person name="Zhou Q."/>
            <person name="Bachtrog D."/>
        </authorList>
    </citation>
    <scope>NUCLEOTIDE SEQUENCE [LARGE SCALE GENOMIC DNA]</scope>
    <source>
        <tissue evidence="8">Whole larvae</tissue>
    </source>
</reference>
<dbReference type="EMBL" id="CP012524">
    <property type="protein sequence ID" value="ALC41893.1"/>
    <property type="molecule type" value="Genomic_DNA"/>
</dbReference>
<dbReference type="GO" id="GO:0006099">
    <property type="term" value="P:tricarboxylic acid cycle"/>
    <property type="evidence" value="ECO:0007669"/>
    <property type="project" value="UniProtKB-KW"/>
</dbReference>
<name>A0A0M3QV75_DROBS</name>
<organism evidence="8 9">
    <name type="scientific">Drosophila busckii</name>
    <name type="common">Fruit fly</name>
    <dbReference type="NCBI Taxonomy" id="30019"/>
    <lineage>
        <taxon>Eukaryota</taxon>
        <taxon>Metazoa</taxon>
        <taxon>Ecdysozoa</taxon>
        <taxon>Arthropoda</taxon>
        <taxon>Hexapoda</taxon>
        <taxon>Insecta</taxon>
        <taxon>Pterygota</taxon>
        <taxon>Neoptera</taxon>
        <taxon>Endopterygota</taxon>
        <taxon>Diptera</taxon>
        <taxon>Brachycera</taxon>
        <taxon>Muscomorpha</taxon>
        <taxon>Ephydroidea</taxon>
        <taxon>Drosophilidae</taxon>
        <taxon>Drosophila</taxon>
    </lineage>
</organism>
<dbReference type="SMART" id="SM01329">
    <property type="entry name" value="Iso_dh"/>
    <property type="match status" value="1"/>
</dbReference>
<dbReference type="OMA" id="GICPGYS"/>
<comment type="similarity">
    <text evidence="1">Belongs to the isocitrate and isopropylmalate dehydrogenases family.</text>
</comment>
<dbReference type="GO" id="GO:0006102">
    <property type="term" value="P:isocitrate metabolic process"/>
    <property type="evidence" value="ECO:0007669"/>
    <property type="project" value="TreeGrafter"/>
</dbReference>
<dbReference type="GO" id="GO:0004449">
    <property type="term" value="F:isocitrate dehydrogenase (NAD+) activity"/>
    <property type="evidence" value="ECO:0007669"/>
    <property type="project" value="UniProtKB-EC"/>
</dbReference>
<sequence>MYSMRKLQLVSATRWLRHYCCQKSKDCAESHARSVCKAEQPSKQSKQCDKQSEKRKVTLIRGLGIGPELTDALQQVCCTANVPIEFEAFEQFAVDEQSYAPNPKLLESLERNKFGIKGPVHMTPWRRQLCKKFGLYAYVSVCRSLEGYKSPFGKIDCVVIRDQVEGVYSGIEHMVVPGVTQTIKVSTSKGANRIAEYVFAYAKKFDRKRITVAHKSNILELTDGNFMDAMRDVAAKHSEDVLFEERYLDTACLNLLMKPHFYEILCSSSMYGDVLAIMGAAIMGGPAMCPGYSVSSKGILHDTLDSRHEELAGKDLANPTGILLSAVIMLNKMQLAEHACKILGAVNHVYKETDMRTQDLGGNCKCSELTQAVCDFIKDGDKQ</sequence>
<accession>A0A0M3QV75</accession>
<evidence type="ECO:0000256" key="6">
    <source>
        <dbReference type="ARBA" id="ARBA00042862"/>
    </source>
</evidence>
<dbReference type="Proteomes" id="UP000494163">
    <property type="component" value="Chromosome 2R"/>
</dbReference>